<keyword evidence="1" id="KW-1133">Transmembrane helix</keyword>
<gene>
    <name evidence="2" type="ORF">HM131_14130</name>
</gene>
<keyword evidence="3" id="KW-1185">Reference proteome</keyword>
<feature type="transmembrane region" description="Helical" evidence="1">
    <location>
        <begin position="122"/>
        <end position="140"/>
    </location>
</feature>
<feature type="transmembrane region" description="Helical" evidence="1">
    <location>
        <begin position="65"/>
        <end position="84"/>
    </location>
</feature>
<dbReference type="KEGG" id="hmn:HM131_14130"/>
<evidence type="ECO:0000313" key="3">
    <source>
        <dbReference type="Proteomes" id="UP000192527"/>
    </source>
</evidence>
<sequence>MWINVLCGLLLPGIIIGYLFKKNPPLITLMYPIGVAIAFVGSDWGFGFFWDVSPTFEHNPSLSAFPYKIGYFPLLSCLFGYIKVKEIVKTPLLIFLFSFITTFMELLAVWSGKILYSNGWNIFWTFVTYLAGFIVAFLYIKILKKYKVLR</sequence>
<keyword evidence="1" id="KW-0812">Transmembrane</keyword>
<organism evidence="2 3">
    <name type="scientific">Halobacillus mangrovi</name>
    <dbReference type="NCBI Taxonomy" id="402384"/>
    <lineage>
        <taxon>Bacteria</taxon>
        <taxon>Bacillati</taxon>
        <taxon>Bacillota</taxon>
        <taxon>Bacilli</taxon>
        <taxon>Bacillales</taxon>
        <taxon>Bacillaceae</taxon>
        <taxon>Halobacillus</taxon>
    </lineage>
</organism>
<name>A0A1W5ZX55_9BACI</name>
<dbReference type="STRING" id="402384.HM131_14130"/>
<keyword evidence="1" id="KW-0472">Membrane</keyword>
<reference evidence="2 3" key="1">
    <citation type="submission" date="2017-04" db="EMBL/GenBank/DDBJ databases">
        <title>The whole genome sequencing and assembly of Halobacillus mangrovi strain.</title>
        <authorList>
            <person name="Lee S.-J."/>
            <person name="Park M.-K."/>
            <person name="Kim J.-Y."/>
            <person name="Lee Y.-J."/>
            <person name="Yi H."/>
            <person name="Bahn Y.-S."/>
            <person name="Kim J.F."/>
            <person name="Lee D.-W."/>
        </authorList>
    </citation>
    <scope>NUCLEOTIDE SEQUENCE [LARGE SCALE GENOMIC DNA]</scope>
    <source>
        <strain evidence="2 3">KTB 131</strain>
    </source>
</reference>
<proteinExistence type="predicted"/>
<feature type="transmembrane region" description="Helical" evidence="1">
    <location>
        <begin position="91"/>
        <end position="110"/>
    </location>
</feature>
<evidence type="ECO:0000313" key="2">
    <source>
        <dbReference type="EMBL" id="ARI77916.1"/>
    </source>
</evidence>
<evidence type="ECO:0000256" key="1">
    <source>
        <dbReference type="SAM" id="Phobius"/>
    </source>
</evidence>
<accession>A0A1W5ZX55</accession>
<feature type="transmembrane region" description="Helical" evidence="1">
    <location>
        <begin position="29"/>
        <end position="50"/>
    </location>
</feature>
<protein>
    <submittedName>
        <fullName evidence="2">Uncharacterized protein</fullName>
    </submittedName>
</protein>
<dbReference type="Proteomes" id="UP000192527">
    <property type="component" value="Chromosome"/>
</dbReference>
<dbReference type="EMBL" id="CP020772">
    <property type="protein sequence ID" value="ARI77916.1"/>
    <property type="molecule type" value="Genomic_DNA"/>
</dbReference>
<dbReference type="AlphaFoldDB" id="A0A1W5ZX55"/>